<proteinExistence type="predicted"/>
<protein>
    <submittedName>
        <fullName evidence="1">Uncharacterized protein</fullName>
    </submittedName>
</protein>
<organism evidence="1 2">
    <name type="scientific">Brachionus plicatilis</name>
    <name type="common">Marine rotifer</name>
    <name type="synonym">Brachionus muelleri</name>
    <dbReference type="NCBI Taxonomy" id="10195"/>
    <lineage>
        <taxon>Eukaryota</taxon>
        <taxon>Metazoa</taxon>
        <taxon>Spiralia</taxon>
        <taxon>Gnathifera</taxon>
        <taxon>Rotifera</taxon>
        <taxon>Eurotatoria</taxon>
        <taxon>Monogononta</taxon>
        <taxon>Pseudotrocha</taxon>
        <taxon>Ploima</taxon>
        <taxon>Brachionidae</taxon>
        <taxon>Brachionus</taxon>
    </lineage>
</organism>
<name>A0A3M7QWV7_BRAPC</name>
<dbReference type="EMBL" id="REGN01004882">
    <property type="protein sequence ID" value="RNA15822.1"/>
    <property type="molecule type" value="Genomic_DNA"/>
</dbReference>
<sequence length="154" mass="17942">MVFMNSHLKCAVYQTITNYVFYRLCFGDIYKLKVYLTVVQEDVSLDKVITISKTTSLNELCKPITTLTMMKTCNFETLLSHQKLSWFCHKVCDRIYFTVMIITSVGCGKIKPVRFTDGFLRIEFNSCEDTNNKLTEEDLKKLTLTKLKEKKLYG</sequence>
<dbReference type="AlphaFoldDB" id="A0A3M7QWV7"/>
<evidence type="ECO:0000313" key="2">
    <source>
        <dbReference type="Proteomes" id="UP000276133"/>
    </source>
</evidence>
<gene>
    <name evidence="1" type="ORF">BpHYR1_026461</name>
</gene>
<dbReference type="Proteomes" id="UP000276133">
    <property type="component" value="Unassembled WGS sequence"/>
</dbReference>
<reference evidence="1 2" key="1">
    <citation type="journal article" date="2018" name="Sci. Rep.">
        <title>Genomic signatures of local adaptation to the degree of environmental predictability in rotifers.</title>
        <authorList>
            <person name="Franch-Gras L."/>
            <person name="Hahn C."/>
            <person name="Garcia-Roger E.M."/>
            <person name="Carmona M.J."/>
            <person name="Serra M."/>
            <person name="Gomez A."/>
        </authorList>
    </citation>
    <scope>NUCLEOTIDE SEQUENCE [LARGE SCALE GENOMIC DNA]</scope>
    <source>
        <strain evidence="1">HYR1</strain>
    </source>
</reference>
<keyword evidence="2" id="KW-1185">Reference proteome</keyword>
<accession>A0A3M7QWV7</accession>
<comment type="caution">
    <text evidence="1">The sequence shown here is derived from an EMBL/GenBank/DDBJ whole genome shotgun (WGS) entry which is preliminary data.</text>
</comment>
<evidence type="ECO:0000313" key="1">
    <source>
        <dbReference type="EMBL" id="RNA15822.1"/>
    </source>
</evidence>